<dbReference type="PANTHER" id="PTHR34599">
    <property type="entry name" value="PEROXIDASE-RELATED"/>
    <property type="match status" value="1"/>
</dbReference>
<dbReference type="Gene3D" id="1.10.606.20">
    <property type="match status" value="1"/>
</dbReference>
<sequence>MGFARFFSRFAAVLALATLPLAAPAQAASDPAYVMANWYKLILELIRHTPTYSPPVAARTMGYLGVTAYEATASGTPGLTSLAGQVNGLTPLPPREAAAYDEGAVMEAALTASVEYFFFNTGPTGQRAKAAMAKQLGAQAAEGVDPDTLSRSRAYGQAVAAHIIAWSETDGGAKIENMGFPYAYDAPKGPEKWVPTSLIVQQQAPLLPDWGKVRPFAMKDGATCDLPPPPAYSEDPASDFYKEAKEVYDVSKSLTDEQKLIARFWSDDPMLTWTPPGHWMYLALQLLEEDKADAPRMAEVLARLGMVTADAFIGCWQTKYEYDLLRPVTYIRRVIDPKWETLLITPPFPEYPSGHSTQSGAAAAVLNAMFGTDRAFDDAAHEDEGMEARHFANFDAAATEAALSRLYGGIHFRAAIDRGLEQGRCIATHVIDLRMGK</sequence>
<keyword evidence="1" id="KW-0732">Signal</keyword>
<dbReference type="Pfam" id="PF01569">
    <property type="entry name" value="PAP2"/>
    <property type="match status" value="1"/>
</dbReference>
<dbReference type="PANTHER" id="PTHR34599:SF1">
    <property type="entry name" value="PHOSPHATIDIC ACID PHOSPHATASE TYPE 2_HALOPEROXIDASE DOMAIN-CONTAINING PROTEIN"/>
    <property type="match status" value="1"/>
</dbReference>
<feature type="signal peptide" evidence="1">
    <location>
        <begin position="1"/>
        <end position="27"/>
    </location>
</feature>
<dbReference type="InterPro" id="IPR052559">
    <property type="entry name" value="V-haloperoxidase"/>
</dbReference>
<feature type="domain" description="Phosphatidic acid phosphatase type 2/haloperoxidase" evidence="2">
    <location>
        <begin position="311"/>
        <end position="430"/>
    </location>
</feature>
<dbReference type="SUPFAM" id="SSF48317">
    <property type="entry name" value="Acid phosphatase/Vanadium-dependent haloperoxidase"/>
    <property type="match status" value="1"/>
</dbReference>
<dbReference type="InterPro" id="IPR036938">
    <property type="entry name" value="PAP2/HPO_sf"/>
</dbReference>
<accession>A0A842I626</accession>
<keyword evidence="4" id="KW-1185">Reference proteome</keyword>
<evidence type="ECO:0000313" key="4">
    <source>
        <dbReference type="Proteomes" id="UP000555411"/>
    </source>
</evidence>
<organism evidence="3 4">
    <name type="scientific">Paragemmobacter straminiformis</name>
    <dbReference type="NCBI Taxonomy" id="2045119"/>
    <lineage>
        <taxon>Bacteria</taxon>
        <taxon>Pseudomonadati</taxon>
        <taxon>Pseudomonadota</taxon>
        <taxon>Alphaproteobacteria</taxon>
        <taxon>Rhodobacterales</taxon>
        <taxon>Paracoccaceae</taxon>
        <taxon>Paragemmobacter</taxon>
    </lineage>
</organism>
<evidence type="ECO:0000259" key="2">
    <source>
        <dbReference type="Pfam" id="PF01569"/>
    </source>
</evidence>
<feature type="chain" id="PRO_5032728670" evidence="1">
    <location>
        <begin position="28"/>
        <end position="437"/>
    </location>
</feature>
<dbReference type="EMBL" id="JACLQD010000002">
    <property type="protein sequence ID" value="MBC2835290.1"/>
    <property type="molecule type" value="Genomic_DNA"/>
</dbReference>
<proteinExistence type="predicted"/>
<name>A0A842I626_9RHOB</name>
<evidence type="ECO:0000313" key="3">
    <source>
        <dbReference type="EMBL" id="MBC2835290.1"/>
    </source>
</evidence>
<gene>
    <name evidence="3" type="ORF">H7F16_07205</name>
</gene>
<protein>
    <submittedName>
        <fullName evidence="3">Phosphatase PAP2 family protein</fullName>
    </submittedName>
</protein>
<reference evidence="3 4" key="1">
    <citation type="journal article" date="2017" name="Int. J. Syst. Evol. Microbiol.">
        <title>Gemmobacter straminiformis sp. nov., isolated from an artificial fountain.</title>
        <authorList>
            <person name="Kang J.Y."/>
            <person name="Kim M.J."/>
            <person name="Chun J."/>
            <person name="Son K.P."/>
            <person name="Jahng K.Y."/>
        </authorList>
    </citation>
    <scope>NUCLEOTIDE SEQUENCE [LARGE SCALE GENOMIC DNA]</scope>
    <source>
        <strain evidence="3 4">CAM-8</strain>
    </source>
</reference>
<comment type="caution">
    <text evidence="3">The sequence shown here is derived from an EMBL/GenBank/DDBJ whole genome shotgun (WGS) entry which is preliminary data.</text>
</comment>
<evidence type="ECO:0000256" key="1">
    <source>
        <dbReference type="SAM" id="SignalP"/>
    </source>
</evidence>
<dbReference type="CDD" id="cd03398">
    <property type="entry name" value="PAP2_haloperoxidase"/>
    <property type="match status" value="1"/>
</dbReference>
<dbReference type="AlphaFoldDB" id="A0A842I626"/>
<dbReference type="InterPro" id="IPR000326">
    <property type="entry name" value="PAP2/HPO"/>
</dbReference>
<dbReference type="Proteomes" id="UP000555411">
    <property type="component" value="Unassembled WGS sequence"/>
</dbReference>